<evidence type="ECO:0000259" key="3">
    <source>
        <dbReference type="Pfam" id="PF00296"/>
    </source>
</evidence>
<dbReference type="AlphaFoldDB" id="A0A1B4V158"/>
<proteinExistence type="predicted"/>
<feature type="domain" description="Luciferase-like" evidence="3">
    <location>
        <begin position="16"/>
        <end position="327"/>
    </location>
</feature>
<reference evidence="4 5" key="1">
    <citation type="submission" date="2015-08" db="EMBL/GenBank/DDBJ databases">
        <title>Complete genome sequence of Sulfurifustis variabilis.</title>
        <authorList>
            <person name="Miura A."/>
            <person name="Kojima H."/>
            <person name="Fukui M."/>
        </authorList>
    </citation>
    <scope>NUCLEOTIDE SEQUENCE [LARGE SCALE GENOMIC DNA]</scope>
    <source>
        <strain evidence="5">skN76</strain>
    </source>
</reference>
<dbReference type="EMBL" id="AP014936">
    <property type="protein sequence ID" value="BAU47218.1"/>
    <property type="molecule type" value="Genomic_DNA"/>
</dbReference>
<dbReference type="Pfam" id="PF00296">
    <property type="entry name" value="Bac_luciferase"/>
    <property type="match status" value="1"/>
</dbReference>
<sequence length="361" mass="39939">MHFDLFYELAVPAFAGRTESQVFHDTLEEIALADELGFGVAWVVEHHFMREYSHAGAPDLFLAAAAGRTRRIRLGHAVVPLPYHHPVHVAERLATLDILSRGRVEFGFGRGFQPREYDAFGVDMAESRTRVEESLAILKAAFAGGPIRHAGRHHRLDDVEVFPRVVQSPHPPLWMAAVSPESFDLAARMGVGVLAGPFKPWFMIERDIERYRTACAGAPDEVKASAGRNTRVGMTIGIFCLEDGERARAIAKTNLTWFYRELLKHTAPVLDRLYPSYERYAQIGPLKGLLPHAIHLPLLESLGMVVAGDPKHCLERLEKYRAAGVDHLLLAIGAGGSASDVVRESMRTLARHVLPRLGAAA</sequence>
<dbReference type="InterPro" id="IPR036661">
    <property type="entry name" value="Luciferase-like_sf"/>
</dbReference>
<dbReference type="OrthoDB" id="7903015at2"/>
<dbReference type="GO" id="GO:0004497">
    <property type="term" value="F:monooxygenase activity"/>
    <property type="evidence" value="ECO:0007669"/>
    <property type="project" value="UniProtKB-KW"/>
</dbReference>
<keyword evidence="5" id="KW-1185">Reference proteome</keyword>
<dbReference type="SUPFAM" id="SSF51679">
    <property type="entry name" value="Bacterial luciferase-like"/>
    <property type="match status" value="1"/>
</dbReference>
<dbReference type="GO" id="GO:0016705">
    <property type="term" value="F:oxidoreductase activity, acting on paired donors, with incorporation or reduction of molecular oxygen"/>
    <property type="evidence" value="ECO:0007669"/>
    <property type="project" value="InterPro"/>
</dbReference>
<dbReference type="RefSeq" id="WP_096458686.1">
    <property type="nucleotide sequence ID" value="NZ_AP014936.1"/>
</dbReference>
<dbReference type="PANTHER" id="PTHR30137:SF8">
    <property type="entry name" value="BLR5498 PROTEIN"/>
    <property type="match status" value="1"/>
</dbReference>
<gene>
    <name evidence="4" type="ORF">SVA_0639</name>
</gene>
<evidence type="ECO:0000313" key="5">
    <source>
        <dbReference type="Proteomes" id="UP000218899"/>
    </source>
</evidence>
<evidence type="ECO:0000256" key="1">
    <source>
        <dbReference type="ARBA" id="ARBA00023002"/>
    </source>
</evidence>
<organism evidence="4 5">
    <name type="scientific">Sulfurifustis variabilis</name>
    <dbReference type="NCBI Taxonomy" id="1675686"/>
    <lineage>
        <taxon>Bacteria</taxon>
        <taxon>Pseudomonadati</taxon>
        <taxon>Pseudomonadota</taxon>
        <taxon>Gammaproteobacteria</taxon>
        <taxon>Acidiferrobacterales</taxon>
        <taxon>Acidiferrobacteraceae</taxon>
        <taxon>Sulfurifustis</taxon>
    </lineage>
</organism>
<dbReference type="GO" id="GO:0005829">
    <property type="term" value="C:cytosol"/>
    <property type="evidence" value="ECO:0007669"/>
    <property type="project" value="TreeGrafter"/>
</dbReference>
<dbReference type="KEGG" id="sva:SVA_0639"/>
<evidence type="ECO:0000256" key="2">
    <source>
        <dbReference type="ARBA" id="ARBA00023033"/>
    </source>
</evidence>
<evidence type="ECO:0000313" key="4">
    <source>
        <dbReference type="EMBL" id="BAU47218.1"/>
    </source>
</evidence>
<keyword evidence="1" id="KW-0560">Oxidoreductase</keyword>
<dbReference type="Gene3D" id="3.20.20.30">
    <property type="entry name" value="Luciferase-like domain"/>
    <property type="match status" value="1"/>
</dbReference>
<dbReference type="Proteomes" id="UP000218899">
    <property type="component" value="Chromosome"/>
</dbReference>
<keyword evidence="2 4" id="KW-0503">Monooxygenase</keyword>
<dbReference type="InterPro" id="IPR050766">
    <property type="entry name" value="Bact_Lucif_Oxidored"/>
</dbReference>
<dbReference type="InterPro" id="IPR011251">
    <property type="entry name" value="Luciferase-like_dom"/>
</dbReference>
<accession>A0A1B4V158</accession>
<protein>
    <submittedName>
        <fullName evidence="4">Monooxygenase</fullName>
    </submittedName>
</protein>
<dbReference type="PANTHER" id="PTHR30137">
    <property type="entry name" value="LUCIFERASE-LIKE MONOOXYGENASE"/>
    <property type="match status" value="1"/>
</dbReference>
<name>A0A1B4V158_9GAMM</name>